<proteinExistence type="predicted"/>
<reference evidence="3" key="1">
    <citation type="submission" date="2015-01" db="EMBL/GenBank/DDBJ databases">
        <authorList>
            <person name="Aksoy S."/>
            <person name="Warren W."/>
            <person name="Wilson R.K."/>
        </authorList>
    </citation>
    <scope>NUCLEOTIDE SEQUENCE [LARGE SCALE GENOMIC DNA]</scope>
    <source>
        <strain evidence="3">IAEA</strain>
    </source>
</reference>
<dbReference type="VEuPathDB" id="VectorBase:GPPI041128"/>
<sequence>MSMCLFFLQFLLAVIPYQCALPFQLYLSSTHDFEIIVRTVMAGCSCSRCGSVIAEVPEGDGRSSPPSDSVIVRVWGTGGSRQVGLSDTITPRYRFPVEMVDNISMIDVDVGTENHTPTSAHLDLAFIDCY</sequence>
<feature type="signal peptide" evidence="1">
    <location>
        <begin position="1"/>
        <end position="20"/>
    </location>
</feature>
<protein>
    <submittedName>
        <fullName evidence="2">Uncharacterized protein</fullName>
    </submittedName>
</protein>
<accession>A0A1B0BUT2</accession>
<keyword evidence="1" id="KW-0732">Signal</keyword>
<name>A0A1B0BUT2_9MUSC</name>
<evidence type="ECO:0000313" key="3">
    <source>
        <dbReference type="Proteomes" id="UP000092460"/>
    </source>
</evidence>
<keyword evidence="3" id="KW-1185">Reference proteome</keyword>
<dbReference type="EnsemblMetazoa" id="GPPI041128-RA">
    <property type="protein sequence ID" value="GPPI041128-PA"/>
    <property type="gene ID" value="GPPI041128"/>
</dbReference>
<evidence type="ECO:0000313" key="2">
    <source>
        <dbReference type="EnsemblMetazoa" id="GPPI041128-PA"/>
    </source>
</evidence>
<feature type="chain" id="PRO_5008405161" evidence="1">
    <location>
        <begin position="21"/>
        <end position="130"/>
    </location>
</feature>
<organism evidence="2 3">
    <name type="scientific">Glossina palpalis gambiensis</name>
    <dbReference type="NCBI Taxonomy" id="67801"/>
    <lineage>
        <taxon>Eukaryota</taxon>
        <taxon>Metazoa</taxon>
        <taxon>Ecdysozoa</taxon>
        <taxon>Arthropoda</taxon>
        <taxon>Hexapoda</taxon>
        <taxon>Insecta</taxon>
        <taxon>Pterygota</taxon>
        <taxon>Neoptera</taxon>
        <taxon>Endopterygota</taxon>
        <taxon>Diptera</taxon>
        <taxon>Brachycera</taxon>
        <taxon>Muscomorpha</taxon>
        <taxon>Hippoboscoidea</taxon>
        <taxon>Glossinidae</taxon>
        <taxon>Glossina</taxon>
    </lineage>
</organism>
<dbReference type="EMBL" id="JXJN01020910">
    <property type="status" value="NOT_ANNOTATED_CDS"/>
    <property type="molecule type" value="Genomic_DNA"/>
</dbReference>
<evidence type="ECO:0000256" key="1">
    <source>
        <dbReference type="SAM" id="SignalP"/>
    </source>
</evidence>
<dbReference type="EMBL" id="JXJN01020911">
    <property type="status" value="NOT_ANNOTATED_CDS"/>
    <property type="molecule type" value="Genomic_DNA"/>
</dbReference>
<dbReference type="AlphaFoldDB" id="A0A1B0BUT2"/>
<reference evidence="2" key="2">
    <citation type="submission" date="2020-05" db="UniProtKB">
        <authorList>
            <consortium name="EnsemblMetazoa"/>
        </authorList>
    </citation>
    <scope>IDENTIFICATION</scope>
    <source>
        <strain evidence="2">IAEA</strain>
    </source>
</reference>
<dbReference type="Proteomes" id="UP000092460">
    <property type="component" value="Unassembled WGS sequence"/>
</dbReference>